<feature type="transmembrane region" description="Helical" evidence="6">
    <location>
        <begin position="82"/>
        <end position="102"/>
    </location>
</feature>
<dbReference type="GO" id="GO:0022857">
    <property type="term" value="F:transmembrane transporter activity"/>
    <property type="evidence" value="ECO:0007669"/>
    <property type="project" value="InterPro"/>
</dbReference>
<keyword evidence="5 6" id="KW-0472">Membrane</keyword>
<dbReference type="AlphaFoldDB" id="A0AAW1M7T9"/>
<reference evidence="7" key="1">
    <citation type="submission" date="2024-03" db="EMBL/GenBank/DDBJ databases">
        <title>WGS assembly of Saponaria officinalis var. Norfolk2.</title>
        <authorList>
            <person name="Jenkins J."/>
            <person name="Shu S."/>
            <person name="Grimwood J."/>
            <person name="Barry K."/>
            <person name="Goodstein D."/>
            <person name="Schmutz J."/>
            <person name="Leebens-Mack J."/>
            <person name="Osbourn A."/>
        </authorList>
    </citation>
    <scope>NUCLEOTIDE SEQUENCE [LARGE SCALE GENOMIC DNA]</scope>
    <source>
        <strain evidence="7">JIC</strain>
    </source>
</reference>
<evidence type="ECO:0000256" key="4">
    <source>
        <dbReference type="ARBA" id="ARBA00022989"/>
    </source>
</evidence>
<dbReference type="InterPro" id="IPR036259">
    <property type="entry name" value="MFS_trans_sf"/>
</dbReference>
<feature type="transmembrane region" description="Helical" evidence="6">
    <location>
        <begin position="280"/>
        <end position="301"/>
    </location>
</feature>
<dbReference type="Proteomes" id="UP001443914">
    <property type="component" value="Unassembled WGS sequence"/>
</dbReference>
<feature type="transmembrane region" description="Helical" evidence="6">
    <location>
        <begin position="356"/>
        <end position="380"/>
    </location>
</feature>
<gene>
    <name evidence="7" type="ORF">RND81_03G170800</name>
</gene>
<feature type="transmembrane region" description="Helical" evidence="6">
    <location>
        <begin position="313"/>
        <end position="336"/>
    </location>
</feature>
<evidence type="ECO:0000256" key="2">
    <source>
        <dbReference type="ARBA" id="ARBA00005982"/>
    </source>
</evidence>
<evidence type="ECO:0000256" key="6">
    <source>
        <dbReference type="SAM" id="Phobius"/>
    </source>
</evidence>
<keyword evidence="3 6" id="KW-0812">Transmembrane</keyword>
<evidence type="ECO:0000256" key="3">
    <source>
        <dbReference type="ARBA" id="ARBA00022692"/>
    </source>
</evidence>
<sequence length="468" mass="51665">MTCLNVNKTHKAVFFTAAYLVSIATGGVKPCLEAFGADQFDDNHSEERKQKMSYFNWWNVFLNAGGVLGVTVIVYIQDNVGWGAAFILTTSVMGLAVVTFFFSRSFYRYRTAQGSPLTPLLMVLVAAIAKRCLSCPLDSSLYEVSVSEKRQGQVLCHTNRLRFLDKAAIVEENNLVSPGMKNNPWRLTTVTQVEEFKLIINLIPIWLASLIFGIGISQAQTFFIKQASSMNRRVSGHFDIPPASLGTLTFGATFITVPIYDKVLVPYLRRTTGNERGITILNRIAIGMVLSIISMMVAALVEKKRLIALGDGDILSVFWLAPPALIIGLGDTFSLIGLQELFYDQVPDSMRSLGMAFSLSIVGVGGLVSSVLIAIVNSVTGINGGKKWIGNDVNHSRLDRYYWLLTMIFVLNLGVFTILIKHYSYENVVPNVGVENSFTLFYSVMKHPSRVGYASCTWGPLVVTSLLF</sequence>
<dbReference type="EMBL" id="JBDFQZ010000003">
    <property type="protein sequence ID" value="KAK9742411.1"/>
    <property type="molecule type" value="Genomic_DNA"/>
</dbReference>
<feature type="transmembrane region" description="Helical" evidence="6">
    <location>
        <begin position="198"/>
        <end position="219"/>
    </location>
</feature>
<dbReference type="GO" id="GO:0016020">
    <property type="term" value="C:membrane"/>
    <property type="evidence" value="ECO:0007669"/>
    <property type="project" value="UniProtKB-SubCell"/>
</dbReference>
<keyword evidence="4 6" id="KW-1133">Transmembrane helix</keyword>
<dbReference type="InterPro" id="IPR000109">
    <property type="entry name" value="POT_fam"/>
</dbReference>
<dbReference type="PANTHER" id="PTHR11654">
    <property type="entry name" value="OLIGOPEPTIDE TRANSPORTER-RELATED"/>
    <property type="match status" value="1"/>
</dbReference>
<protein>
    <submittedName>
        <fullName evidence="7">Uncharacterized protein</fullName>
    </submittedName>
</protein>
<dbReference type="Pfam" id="PF00854">
    <property type="entry name" value="PTR2"/>
    <property type="match status" value="1"/>
</dbReference>
<accession>A0AAW1M7T9</accession>
<feature type="transmembrane region" description="Helical" evidence="6">
    <location>
        <begin position="57"/>
        <end position="76"/>
    </location>
</feature>
<comment type="caution">
    <text evidence="7">The sequence shown here is derived from an EMBL/GenBank/DDBJ whole genome shotgun (WGS) entry which is preliminary data.</text>
</comment>
<comment type="subcellular location">
    <subcellularLocation>
        <location evidence="1">Membrane</location>
        <topology evidence="1">Multi-pass membrane protein</topology>
    </subcellularLocation>
</comment>
<evidence type="ECO:0000256" key="5">
    <source>
        <dbReference type="ARBA" id="ARBA00023136"/>
    </source>
</evidence>
<keyword evidence="8" id="KW-1185">Reference proteome</keyword>
<name>A0AAW1M7T9_SAPOF</name>
<proteinExistence type="inferred from homology"/>
<dbReference type="Gene3D" id="1.20.1250.20">
    <property type="entry name" value="MFS general substrate transporter like domains"/>
    <property type="match status" value="1"/>
</dbReference>
<dbReference type="SUPFAM" id="SSF103473">
    <property type="entry name" value="MFS general substrate transporter"/>
    <property type="match status" value="1"/>
</dbReference>
<feature type="transmembrane region" description="Helical" evidence="6">
    <location>
        <begin position="240"/>
        <end position="260"/>
    </location>
</feature>
<organism evidence="7 8">
    <name type="scientific">Saponaria officinalis</name>
    <name type="common">Common soapwort</name>
    <name type="synonym">Lychnis saponaria</name>
    <dbReference type="NCBI Taxonomy" id="3572"/>
    <lineage>
        <taxon>Eukaryota</taxon>
        <taxon>Viridiplantae</taxon>
        <taxon>Streptophyta</taxon>
        <taxon>Embryophyta</taxon>
        <taxon>Tracheophyta</taxon>
        <taxon>Spermatophyta</taxon>
        <taxon>Magnoliopsida</taxon>
        <taxon>eudicotyledons</taxon>
        <taxon>Gunneridae</taxon>
        <taxon>Pentapetalae</taxon>
        <taxon>Caryophyllales</taxon>
        <taxon>Caryophyllaceae</taxon>
        <taxon>Caryophylleae</taxon>
        <taxon>Saponaria</taxon>
    </lineage>
</organism>
<comment type="similarity">
    <text evidence="2">Belongs to the major facilitator superfamily. Proton-dependent oligopeptide transporter (POT/PTR) (TC 2.A.17) family.</text>
</comment>
<feature type="transmembrane region" description="Helical" evidence="6">
    <location>
        <begin position="401"/>
        <end position="420"/>
    </location>
</feature>
<evidence type="ECO:0000256" key="1">
    <source>
        <dbReference type="ARBA" id="ARBA00004141"/>
    </source>
</evidence>
<evidence type="ECO:0000313" key="8">
    <source>
        <dbReference type="Proteomes" id="UP001443914"/>
    </source>
</evidence>
<evidence type="ECO:0000313" key="7">
    <source>
        <dbReference type="EMBL" id="KAK9742411.1"/>
    </source>
</evidence>